<evidence type="ECO:0000313" key="2">
    <source>
        <dbReference type="Proteomes" id="UP000238071"/>
    </source>
</evidence>
<comment type="caution">
    <text evidence="1">The sequence shown here is derived from an EMBL/GenBank/DDBJ whole genome shotgun (WGS) entry which is preliminary data.</text>
</comment>
<dbReference type="RefSeq" id="WP_104425362.1">
    <property type="nucleotide sequence ID" value="NZ_PTIY01000026.1"/>
</dbReference>
<name>A0A2S6GGS1_9GAMM</name>
<dbReference type="Proteomes" id="UP000238071">
    <property type="component" value="Unassembled WGS sequence"/>
</dbReference>
<proteinExistence type="predicted"/>
<protein>
    <submittedName>
        <fullName evidence="1">Uncharacterized protein</fullName>
    </submittedName>
</protein>
<gene>
    <name evidence="1" type="ORF">B0F88_1264</name>
</gene>
<dbReference type="EMBL" id="PTIY01000026">
    <property type="protein sequence ID" value="PPK64412.1"/>
    <property type="molecule type" value="Genomic_DNA"/>
</dbReference>
<organism evidence="1 2">
    <name type="scientific">Methylobacter tundripaludum</name>
    <dbReference type="NCBI Taxonomy" id="173365"/>
    <lineage>
        <taxon>Bacteria</taxon>
        <taxon>Pseudomonadati</taxon>
        <taxon>Pseudomonadota</taxon>
        <taxon>Gammaproteobacteria</taxon>
        <taxon>Methylococcales</taxon>
        <taxon>Methylococcaceae</taxon>
        <taxon>Methylobacter</taxon>
    </lineage>
</organism>
<sequence>MNKRQQNLEDLRLIYEKVDWFLKQKPEDLIQYFQKHRMDSLYSIPDKKLGMIICGREASEKFYNIAERYLGSQKEGKNKTNLDEFVKKLKEEFSRRFLQEGEEINDSKAEKMLSTAYKSMSREFKQLTHYIPCAIFFSRTIDSFEIGPISFLHKTKFESIYGDEIDQLRIQIKDEHKENCAKAIANGFPEDSIATEEQSQQLAERLVDGLLSSFENWEWVAVVTISECNEKTSYSKAISVTKTALNILKLLFGSEFTDQIRTERDYGESSKSARLTRVESGKLEISLSSTAGANVIGDEWLEILSTEAGYYFDLATKTLKLSLEFGDLPPLCARFIDALSWYGDAVSEQSYAAKIVKFVTSIERITGTGIEKDAEGNERGVTDIVTNRSSILYSLATEESLADSKLKVSTIYKCRSDLVHGSLSPFDASCVSSAHKAEEISRMVLLAGLSYFFSLGTGDLLMNQKQLREEYKKLEAKY</sequence>
<dbReference type="AlphaFoldDB" id="A0A2S6GGS1"/>
<accession>A0A2S6GGS1</accession>
<reference evidence="1 2" key="1">
    <citation type="submission" date="2018-02" db="EMBL/GenBank/DDBJ databases">
        <title>Subsurface microbial communities from deep shales in Ohio and West Virginia, USA.</title>
        <authorList>
            <person name="Wrighton K."/>
        </authorList>
    </citation>
    <scope>NUCLEOTIDE SEQUENCE [LARGE SCALE GENOMIC DNA]</scope>
    <source>
        <strain evidence="1 2">OWC-G53F</strain>
    </source>
</reference>
<dbReference type="OrthoDB" id="8477025at2"/>
<keyword evidence="2" id="KW-1185">Reference proteome</keyword>
<evidence type="ECO:0000313" key="1">
    <source>
        <dbReference type="EMBL" id="PPK64412.1"/>
    </source>
</evidence>